<dbReference type="GO" id="GO:0016788">
    <property type="term" value="F:hydrolase activity, acting on ester bonds"/>
    <property type="evidence" value="ECO:0007669"/>
    <property type="project" value="InterPro"/>
</dbReference>
<feature type="region of interest" description="Disordered" evidence="2">
    <location>
        <begin position="914"/>
        <end position="959"/>
    </location>
</feature>
<comment type="similarity">
    <text evidence="1">Belongs to the asteroid family.</text>
</comment>
<dbReference type="PANTHER" id="PTHR15665">
    <property type="entry name" value="ASTEROID PROTEIN"/>
    <property type="match status" value="1"/>
</dbReference>
<evidence type="ECO:0000256" key="1">
    <source>
        <dbReference type="ARBA" id="ARBA00007398"/>
    </source>
</evidence>
<dbReference type="SUPFAM" id="SSF88723">
    <property type="entry name" value="PIN domain-like"/>
    <property type="match status" value="1"/>
</dbReference>
<evidence type="ECO:0000256" key="2">
    <source>
        <dbReference type="SAM" id="MobiDB-lite"/>
    </source>
</evidence>
<dbReference type="Gene3D" id="3.40.50.1010">
    <property type="entry name" value="5'-nuclease"/>
    <property type="match status" value="1"/>
</dbReference>
<evidence type="ECO:0000313" key="4">
    <source>
        <dbReference type="Proteomes" id="UP000245884"/>
    </source>
</evidence>
<dbReference type="InterPro" id="IPR029060">
    <property type="entry name" value="PIN-like_dom_sf"/>
</dbReference>
<feature type="compositionally biased region" description="Polar residues" evidence="2">
    <location>
        <begin position="609"/>
        <end position="618"/>
    </location>
</feature>
<dbReference type="InterPro" id="IPR019974">
    <property type="entry name" value="XPG_CS"/>
</dbReference>
<feature type="compositionally biased region" description="Low complexity" evidence="2">
    <location>
        <begin position="244"/>
        <end position="253"/>
    </location>
</feature>
<feature type="compositionally biased region" description="Polar residues" evidence="2">
    <location>
        <begin position="928"/>
        <end position="944"/>
    </location>
</feature>
<sequence>MGVRGLTTFVQAYQGSISELREYVVSQSSSSSSSTPSVTTTLAVDALAWVFEIWLTNFGDAVQGGNYQDITEHIKDVIHAWRLAHLEPVFIWDGAIPELKTQTVLSRRGSVAALNSAFMRSSPSTRASKRFQAECCSLPPLLIDCVRDVLRSLGVENIAVEAEADSAVAELAEQTGGLAVSKDSDYFILCSRGAGRARYAPLDTFEYLVEQAPVEGQEQAAEAMDDNDGFEAVSRGRRKKKAAPSPSNGSSSSRITALDQPPSRSTLLSGQLILKSIRARAFSSHALAARLKLPAPLLPLLASVVGNDYSTTKQESLLFRHISNWADRIQEAAAVIRLEWHSSLGISKRPIAHAQAHPGGLQARIAADRRRAMLAGGDDDSRSETSVASSGTATPAQLRFSDLDQSPVMDPVRALVTATLNALLKRSDTALHNAHYVTEGEKEAAVQSIIDGVAAYSLMITQRGAPNLLANPVALLHPTKARGRPADVDEAMQLYREAFSKLDFPPEHVGVMAQRVFFAVLAPEDPDLKSVHVGAARRVRQWIYAVLFDVYGMNWAREEMAEPVTEGSNEEVDDDNTADSINGSYGRGGVLGPPRYKEGEKPDDIISVDTESTLSAQANVDDDDDDDDVRSLVDENPSSPLASEAIKPPPAVREYVRKGDRYVGELVEIVDLESLLNEASASNGQLPASLTALLGQYAAAKGGVSNGHSDEEPHVDPPPPLAPLLPLHARLDLYRLALQSTDLQAGTVPLSLLPLAACVRHLVASITQEAGESKRRLNWTKAEIVSAIRAGCQALRLASEGRLVLDKEHWVSQPSVRGIHLASTLQLMLRTAHDLSRSLLLPSSGDAADLAPPHLLFDGPLFQLLLENDGNAIEAMGLSKDCKAEAASVVKAVLHGYEDDLGLDGEELKRLRREAKKARKAAGEGANGVSSQSSKQRPGQQQKNLFDLLDGGSGGPGSP</sequence>
<reference evidence="3 4" key="1">
    <citation type="journal article" date="2018" name="Mol. Biol. Evol.">
        <title>Broad Genomic Sampling Reveals a Smut Pathogenic Ancestry of the Fungal Clade Ustilaginomycotina.</title>
        <authorList>
            <person name="Kijpornyongpan T."/>
            <person name="Mondo S.J."/>
            <person name="Barry K."/>
            <person name="Sandor L."/>
            <person name="Lee J."/>
            <person name="Lipzen A."/>
            <person name="Pangilinan J."/>
            <person name="LaButti K."/>
            <person name="Hainaut M."/>
            <person name="Henrissat B."/>
            <person name="Grigoriev I.V."/>
            <person name="Spatafora J.W."/>
            <person name="Aime M.C."/>
        </authorList>
    </citation>
    <scope>NUCLEOTIDE SEQUENCE [LARGE SCALE GENOMIC DNA]</scope>
    <source>
        <strain evidence="3 4">MCA 5214</strain>
    </source>
</reference>
<feature type="compositionally biased region" description="Polar residues" evidence="2">
    <location>
        <begin position="384"/>
        <end position="393"/>
    </location>
</feature>
<protein>
    <submittedName>
        <fullName evidence="3">PIN domain-like protein</fullName>
    </submittedName>
</protein>
<dbReference type="EMBL" id="KZ819662">
    <property type="protein sequence ID" value="PWN30649.1"/>
    <property type="molecule type" value="Genomic_DNA"/>
</dbReference>
<organism evidence="3 4">
    <name type="scientific">Jaminaea rosea</name>
    <dbReference type="NCBI Taxonomy" id="1569628"/>
    <lineage>
        <taxon>Eukaryota</taxon>
        <taxon>Fungi</taxon>
        <taxon>Dikarya</taxon>
        <taxon>Basidiomycota</taxon>
        <taxon>Ustilaginomycotina</taxon>
        <taxon>Exobasidiomycetes</taxon>
        <taxon>Microstromatales</taxon>
        <taxon>Microstromatales incertae sedis</taxon>
        <taxon>Jaminaea</taxon>
    </lineage>
</organism>
<gene>
    <name evidence="3" type="ORF">BDZ90DRAFT_277101</name>
</gene>
<dbReference type="PROSITE" id="PS00841">
    <property type="entry name" value="XPG_1"/>
    <property type="match status" value="1"/>
</dbReference>
<dbReference type="PRINTS" id="PR00853">
    <property type="entry name" value="XPGRADSUPER"/>
</dbReference>
<feature type="region of interest" description="Disordered" evidence="2">
    <location>
        <begin position="232"/>
        <end position="264"/>
    </location>
</feature>
<name>A0A316UZC8_9BASI</name>
<evidence type="ECO:0000313" key="3">
    <source>
        <dbReference type="EMBL" id="PWN30649.1"/>
    </source>
</evidence>
<dbReference type="STRING" id="1569628.A0A316UZC8"/>
<accession>A0A316UZC8</accession>
<keyword evidence="4" id="KW-1185">Reference proteome</keyword>
<dbReference type="Proteomes" id="UP000245884">
    <property type="component" value="Unassembled WGS sequence"/>
</dbReference>
<dbReference type="AlphaFoldDB" id="A0A316UZC8"/>
<dbReference type="OrthoDB" id="25987at2759"/>
<dbReference type="InterPro" id="IPR026832">
    <property type="entry name" value="Asteroid"/>
</dbReference>
<dbReference type="RefSeq" id="XP_025365261.1">
    <property type="nucleotide sequence ID" value="XM_025508975.1"/>
</dbReference>
<feature type="compositionally biased region" description="Acidic residues" evidence="2">
    <location>
        <begin position="568"/>
        <end position="577"/>
    </location>
</feature>
<feature type="region of interest" description="Disordered" evidence="2">
    <location>
        <begin position="562"/>
        <end position="647"/>
    </location>
</feature>
<dbReference type="GeneID" id="37030798"/>
<feature type="compositionally biased region" description="Basic and acidic residues" evidence="2">
    <location>
        <begin position="595"/>
        <end position="604"/>
    </location>
</feature>
<feature type="region of interest" description="Disordered" evidence="2">
    <location>
        <begin position="374"/>
        <end position="393"/>
    </location>
</feature>
<dbReference type="InterPro" id="IPR006084">
    <property type="entry name" value="XPG/Rad2"/>
</dbReference>
<proteinExistence type="inferred from homology"/>
<dbReference type="PANTHER" id="PTHR15665:SF1">
    <property type="entry name" value="PROTEIN ASTEROID HOMOLOG 1"/>
    <property type="match status" value="1"/>
</dbReference>